<gene>
    <name evidence="1" type="ORF">EWV92_17375</name>
</gene>
<dbReference type="Pfam" id="PF13565">
    <property type="entry name" value="HTH_32"/>
    <property type="match status" value="1"/>
</dbReference>
<protein>
    <submittedName>
        <fullName evidence="1">Helix-turn-helix domain-containing protein</fullName>
    </submittedName>
</protein>
<accession>A0A552EFJ0</accession>
<evidence type="ECO:0000313" key="2">
    <source>
        <dbReference type="Proteomes" id="UP000317708"/>
    </source>
</evidence>
<proteinExistence type="predicted"/>
<dbReference type="Proteomes" id="UP000317708">
    <property type="component" value="Unassembled WGS sequence"/>
</dbReference>
<comment type="caution">
    <text evidence="1">The sequence shown here is derived from an EMBL/GenBank/DDBJ whole genome shotgun (WGS) entry which is preliminary data.</text>
</comment>
<dbReference type="AlphaFoldDB" id="A0A552EFJ0"/>
<dbReference type="EMBL" id="SFBI01000152">
    <property type="protein sequence ID" value="TRU33268.1"/>
    <property type="molecule type" value="Genomic_DNA"/>
</dbReference>
<reference evidence="1 2" key="1">
    <citation type="submission" date="2019-01" db="EMBL/GenBank/DDBJ databases">
        <title>Coherence of Microcystis species and biogeography revealed through population genomics.</title>
        <authorList>
            <person name="Perez-Carrascal O.M."/>
            <person name="Terrat Y."/>
            <person name="Giani A."/>
            <person name="Fortin N."/>
            <person name="Tromas N."/>
            <person name="Shapiro B.J."/>
        </authorList>
    </citation>
    <scope>NUCLEOTIDE SEQUENCE [LARGE SCALE GENOMIC DNA]</scope>
    <source>
        <strain evidence="1">Ma_MB_S_20031200_S102</strain>
    </source>
</reference>
<evidence type="ECO:0000313" key="1">
    <source>
        <dbReference type="EMBL" id="TRU33268.1"/>
    </source>
</evidence>
<name>A0A552EFJ0_MICAE</name>
<organism evidence="1 2">
    <name type="scientific">Microcystis aeruginosa Ma_MB_S_20031200_S102</name>
    <dbReference type="NCBI Taxonomy" id="2486254"/>
    <lineage>
        <taxon>Bacteria</taxon>
        <taxon>Bacillati</taxon>
        <taxon>Cyanobacteriota</taxon>
        <taxon>Cyanophyceae</taxon>
        <taxon>Oscillatoriophycideae</taxon>
        <taxon>Chroococcales</taxon>
        <taxon>Microcystaceae</taxon>
        <taxon>Microcystis</taxon>
    </lineage>
</organism>
<dbReference type="SUPFAM" id="SSF46689">
    <property type="entry name" value="Homeodomain-like"/>
    <property type="match status" value="1"/>
</dbReference>
<dbReference type="InterPro" id="IPR009057">
    <property type="entry name" value="Homeodomain-like_sf"/>
</dbReference>
<sequence>MAGVYKIEISESEAELKELLRQEKTGSGKERIQALYLLKTKKAKTVTEAAEMLGRNRVTVQDWLGKYRQGGLEKLLSKKVSTGRARKVPQWAEKALEKRLKEKEGFDSYGQICEWLEEKLGIESKYKTVHKLVYYRLKASPKVARAKSLEQSEERLEDFKKKTLIKFGGAELGSDNNNR</sequence>